<dbReference type="NCBIfam" id="NF003807">
    <property type="entry name" value="PRK05395.1-4"/>
    <property type="match status" value="1"/>
</dbReference>
<comment type="function">
    <text evidence="8">Catalyzes a trans-dehydration via an enolate intermediate.</text>
</comment>
<dbReference type="Pfam" id="PF01220">
    <property type="entry name" value="DHquinase_II"/>
    <property type="match status" value="1"/>
</dbReference>
<dbReference type="NCBIfam" id="NF003806">
    <property type="entry name" value="PRK05395.1-3"/>
    <property type="match status" value="1"/>
</dbReference>
<feature type="binding site" evidence="8 10">
    <location>
        <begin position="100"/>
        <end position="101"/>
    </location>
    <ligand>
        <name>substrate</name>
    </ligand>
</feature>
<comment type="subunit">
    <text evidence="4 8">Homododecamer.</text>
</comment>
<gene>
    <name evidence="8" type="primary">aroQ</name>
    <name evidence="12" type="ORF">SAMN00017405_0271</name>
</gene>
<dbReference type="HAMAP" id="MF_00169">
    <property type="entry name" value="AroQ"/>
    <property type="match status" value="1"/>
</dbReference>
<dbReference type="RefSeq" id="WP_084054084.1">
    <property type="nucleotide sequence ID" value="NZ_FWWT01000022.1"/>
</dbReference>
<comment type="catalytic activity">
    <reaction evidence="1 8">
        <text>3-dehydroquinate = 3-dehydroshikimate + H2O</text>
        <dbReference type="Rhea" id="RHEA:21096"/>
        <dbReference type="ChEBI" id="CHEBI:15377"/>
        <dbReference type="ChEBI" id="CHEBI:16630"/>
        <dbReference type="ChEBI" id="CHEBI:32364"/>
        <dbReference type="EC" id="4.2.1.10"/>
    </reaction>
</comment>
<comment type="pathway">
    <text evidence="2 8">Metabolic intermediate biosynthesis; chorismate biosynthesis; chorismate from D-erythrose 4-phosphate and phosphoenolpyruvate: step 3/7.</text>
</comment>
<evidence type="ECO:0000256" key="4">
    <source>
        <dbReference type="ARBA" id="ARBA00011193"/>
    </source>
</evidence>
<feature type="binding site" evidence="8 10">
    <location>
        <position position="73"/>
    </location>
    <ligand>
        <name>substrate</name>
    </ligand>
</feature>
<feature type="site" description="Transition state stabilizer" evidence="8 11">
    <location>
        <position position="17"/>
    </location>
</feature>
<evidence type="ECO:0000256" key="9">
    <source>
        <dbReference type="PIRSR" id="PIRSR001399-1"/>
    </source>
</evidence>
<dbReference type="Proteomes" id="UP000192731">
    <property type="component" value="Unassembled WGS sequence"/>
</dbReference>
<protein>
    <recommendedName>
        <fullName evidence="5 8">3-dehydroquinate dehydratase</fullName>
        <shortName evidence="8">3-dehydroquinase</shortName>
        <ecNumber evidence="5 8">4.2.1.10</ecNumber>
    </recommendedName>
    <alternativeName>
        <fullName evidence="8">Type II DHQase</fullName>
    </alternativeName>
</protein>
<dbReference type="EMBL" id="FWWT01000022">
    <property type="protein sequence ID" value="SMB94767.1"/>
    <property type="molecule type" value="Genomic_DNA"/>
</dbReference>
<dbReference type="GO" id="GO:0009423">
    <property type="term" value="P:chorismate biosynthetic process"/>
    <property type="evidence" value="ECO:0007669"/>
    <property type="project" value="UniProtKB-UniRule"/>
</dbReference>
<feature type="binding site" evidence="8 10">
    <location>
        <position position="79"/>
    </location>
    <ligand>
        <name>substrate</name>
    </ligand>
</feature>
<evidence type="ECO:0000256" key="11">
    <source>
        <dbReference type="PIRSR" id="PIRSR001399-3"/>
    </source>
</evidence>
<dbReference type="GO" id="GO:0008652">
    <property type="term" value="P:amino acid biosynthetic process"/>
    <property type="evidence" value="ECO:0007669"/>
    <property type="project" value="UniProtKB-KW"/>
</dbReference>
<evidence type="ECO:0000256" key="6">
    <source>
        <dbReference type="ARBA" id="ARBA00023141"/>
    </source>
</evidence>
<reference evidence="12 13" key="1">
    <citation type="submission" date="2017-04" db="EMBL/GenBank/DDBJ databases">
        <authorList>
            <person name="Afonso C.L."/>
            <person name="Miller P.J."/>
            <person name="Scott M.A."/>
            <person name="Spackman E."/>
            <person name="Goraichik I."/>
            <person name="Dimitrov K.M."/>
            <person name="Suarez D.L."/>
            <person name="Swayne D.E."/>
        </authorList>
    </citation>
    <scope>NUCLEOTIDE SEQUENCE [LARGE SCALE GENOMIC DNA]</scope>
    <source>
        <strain evidence="12 13">DSM 11270</strain>
    </source>
</reference>
<feature type="active site" description="Proton acceptor" evidence="8 9">
    <location>
        <position position="22"/>
    </location>
</feature>
<dbReference type="PIRSF" id="PIRSF001399">
    <property type="entry name" value="DHquinase_II"/>
    <property type="match status" value="1"/>
</dbReference>
<evidence type="ECO:0000256" key="2">
    <source>
        <dbReference type="ARBA" id="ARBA00004902"/>
    </source>
</evidence>
<feature type="binding site" evidence="8 10">
    <location>
        <position position="86"/>
    </location>
    <ligand>
        <name>substrate</name>
    </ligand>
</feature>
<keyword evidence="8" id="KW-0028">Amino-acid biosynthesis</keyword>
<dbReference type="NCBIfam" id="NF003805">
    <property type="entry name" value="PRK05395.1-2"/>
    <property type="match status" value="1"/>
</dbReference>
<dbReference type="CDD" id="cd00466">
    <property type="entry name" value="DHQase_II"/>
    <property type="match status" value="1"/>
</dbReference>
<dbReference type="NCBIfam" id="TIGR01088">
    <property type="entry name" value="aroQ"/>
    <property type="match status" value="1"/>
</dbReference>
<name>A0A1W1VN38_DESTI</name>
<dbReference type="SUPFAM" id="SSF52304">
    <property type="entry name" value="Type II 3-dehydroquinate dehydratase"/>
    <property type="match status" value="1"/>
</dbReference>
<dbReference type="Gene3D" id="3.40.50.9100">
    <property type="entry name" value="Dehydroquinase, class II"/>
    <property type="match status" value="1"/>
</dbReference>
<dbReference type="OrthoDB" id="9790793at2"/>
<proteinExistence type="inferred from homology"/>
<keyword evidence="13" id="KW-1185">Reference proteome</keyword>
<keyword evidence="6 8" id="KW-0057">Aromatic amino acid biosynthesis</keyword>
<feature type="binding site" evidence="8 10">
    <location>
        <position position="110"/>
    </location>
    <ligand>
        <name>substrate</name>
    </ligand>
</feature>
<keyword evidence="7 8" id="KW-0456">Lyase</keyword>
<dbReference type="EC" id="4.2.1.10" evidence="5 8"/>
<sequence>MNIIILEGPNLNLLGTRKPEVYGNKTLHDNHMYLESIAKELNCKIYFKQSNHEGALIDAIHESRNKYDFIIINAGAYTHTSIAIRDAIEAVEVPCIEVHISNIYAREDFRHISLLAPVCVGQICGLGYLGYEMALRYINLQLGKEIK</sequence>
<dbReference type="GO" id="GO:0009073">
    <property type="term" value="P:aromatic amino acid family biosynthetic process"/>
    <property type="evidence" value="ECO:0007669"/>
    <property type="project" value="UniProtKB-KW"/>
</dbReference>
<evidence type="ECO:0000313" key="12">
    <source>
        <dbReference type="EMBL" id="SMB94767.1"/>
    </source>
</evidence>
<dbReference type="GO" id="GO:0003855">
    <property type="term" value="F:3-dehydroquinate dehydratase activity"/>
    <property type="evidence" value="ECO:0007669"/>
    <property type="project" value="UniProtKB-UniRule"/>
</dbReference>
<comment type="similarity">
    <text evidence="3 8">Belongs to the type-II 3-dehydroquinase family.</text>
</comment>
<dbReference type="UniPathway" id="UPA00053">
    <property type="reaction ID" value="UER00086"/>
</dbReference>
<dbReference type="STRING" id="656914.SAMN00017405_0271"/>
<evidence type="ECO:0000256" key="10">
    <source>
        <dbReference type="PIRSR" id="PIRSR001399-2"/>
    </source>
</evidence>
<evidence type="ECO:0000256" key="8">
    <source>
        <dbReference type="HAMAP-Rule" id="MF_00169"/>
    </source>
</evidence>
<accession>A0A1W1VN38</accession>
<evidence type="ECO:0000256" key="5">
    <source>
        <dbReference type="ARBA" id="ARBA00012060"/>
    </source>
</evidence>
<evidence type="ECO:0000256" key="7">
    <source>
        <dbReference type="ARBA" id="ARBA00023239"/>
    </source>
</evidence>
<evidence type="ECO:0000256" key="3">
    <source>
        <dbReference type="ARBA" id="ARBA00011037"/>
    </source>
</evidence>
<dbReference type="GO" id="GO:0019631">
    <property type="term" value="P:quinate catabolic process"/>
    <property type="evidence" value="ECO:0007669"/>
    <property type="project" value="TreeGrafter"/>
</dbReference>
<evidence type="ECO:0000313" key="13">
    <source>
        <dbReference type="Proteomes" id="UP000192731"/>
    </source>
</evidence>
<dbReference type="InterPro" id="IPR001874">
    <property type="entry name" value="DHquinase_II"/>
</dbReference>
<dbReference type="PANTHER" id="PTHR21272:SF3">
    <property type="entry name" value="CATABOLIC 3-DEHYDROQUINASE"/>
    <property type="match status" value="1"/>
</dbReference>
<dbReference type="PANTHER" id="PTHR21272">
    <property type="entry name" value="CATABOLIC 3-DEHYDROQUINASE"/>
    <property type="match status" value="1"/>
</dbReference>
<dbReference type="AlphaFoldDB" id="A0A1W1VN38"/>
<organism evidence="12 13">
    <name type="scientific">Desulfonispora thiosulfatigenes DSM 11270</name>
    <dbReference type="NCBI Taxonomy" id="656914"/>
    <lineage>
        <taxon>Bacteria</taxon>
        <taxon>Bacillati</taxon>
        <taxon>Bacillota</taxon>
        <taxon>Clostridia</taxon>
        <taxon>Eubacteriales</taxon>
        <taxon>Peptococcaceae</taxon>
        <taxon>Desulfonispora</taxon>
    </lineage>
</organism>
<dbReference type="InterPro" id="IPR036441">
    <property type="entry name" value="DHquinase_II_sf"/>
</dbReference>
<evidence type="ECO:0000256" key="1">
    <source>
        <dbReference type="ARBA" id="ARBA00001864"/>
    </source>
</evidence>
<feature type="active site" description="Proton donor" evidence="8 9">
    <location>
        <position position="99"/>
    </location>
</feature>